<gene>
    <name evidence="1" type="ORF">CP523_03250</name>
    <name evidence="2" type="ORF">NH397_11475</name>
</gene>
<dbReference type="RefSeq" id="WP_066677234.1">
    <property type="nucleotide sequence ID" value="NZ_CABMIZ010000024.1"/>
</dbReference>
<dbReference type="Proteomes" id="UP000280586">
    <property type="component" value="Chromosome"/>
</dbReference>
<reference evidence="1 3" key="1">
    <citation type="submission" date="2017-09" db="EMBL/GenBank/DDBJ databases">
        <authorList>
            <person name="Thomas P."/>
            <person name="Seyboldt C."/>
        </authorList>
    </citation>
    <scope>NUCLEOTIDE SEQUENCE [LARGE SCALE GENOMIC DNA]</scope>
    <source>
        <strain evidence="1 3">DSM 7534</strain>
    </source>
</reference>
<dbReference type="OrthoDB" id="1925329at2"/>
<sequence>MRKRIVLLGAIDDFMVYFSKYLILNDTELYIIIRKEQTKKVLDELGNNITIIRYDGNTEHLKLFFKSIDADIVYNLSYFCKDRCNIKEFIDKNYTFITDILEGLKSSPRTRFINLKEKYKLDDENEPLEVNSAILKSMEIIIKYYTKKCNINIVELEKFNDPKIDMENILSIT</sequence>
<evidence type="ECO:0000313" key="1">
    <source>
        <dbReference type="EMBL" id="AYE33553.1"/>
    </source>
</evidence>
<evidence type="ECO:0000313" key="2">
    <source>
        <dbReference type="EMBL" id="USS00110.1"/>
    </source>
</evidence>
<dbReference type="AlphaFoldDB" id="A0A9N7JJ22"/>
<protein>
    <submittedName>
        <fullName evidence="1">NAD-dependent dehydratase</fullName>
    </submittedName>
</protein>
<evidence type="ECO:0000313" key="4">
    <source>
        <dbReference type="Proteomes" id="UP001055437"/>
    </source>
</evidence>
<dbReference type="KEGG" id="csep:CP523_03250"/>
<keyword evidence="4" id="KW-1185">Reference proteome</keyword>
<accession>A0A9N7JJ22</accession>
<proteinExistence type="predicted"/>
<dbReference type="GeneID" id="303559697"/>
<organism evidence="1 3">
    <name type="scientific">Clostridium septicum</name>
    <dbReference type="NCBI Taxonomy" id="1504"/>
    <lineage>
        <taxon>Bacteria</taxon>
        <taxon>Bacillati</taxon>
        <taxon>Bacillota</taxon>
        <taxon>Clostridia</taxon>
        <taxon>Eubacteriales</taxon>
        <taxon>Clostridiaceae</taxon>
        <taxon>Clostridium</taxon>
    </lineage>
</organism>
<evidence type="ECO:0000313" key="3">
    <source>
        <dbReference type="Proteomes" id="UP000280586"/>
    </source>
</evidence>
<reference evidence="2" key="2">
    <citation type="submission" date="2022-06" db="EMBL/GenBank/DDBJ databases">
        <authorList>
            <person name="Holder M.E."/>
            <person name="Ajami N.J."/>
            <person name="Petrosino J.F."/>
        </authorList>
    </citation>
    <scope>NUCLEOTIDE SEQUENCE</scope>
    <source>
        <strain evidence="2">RMA 8861</strain>
    </source>
</reference>
<dbReference type="EMBL" id="CP023671">
    <property type="protein sequence ID" value="AYE33553.1"/>
    <property type="molecule type" value="Genomic_DNA"/>
</dbReference>
<dbReference type="Proteomes" id="UP001055437">
    <property type="component" value="Chromosome"/>
</dbReference>
<dbReference type="EMBL" id="CP099799">
    <property type="protein sequence ID" value="USS00110.1"/>
    <property type="molecule type" value="Genomic_DNA"/>
</dbReference>
<name>A0A9N7JJ22_CLOSE</name>